<evidence type="ECO:0000313" key="2">
    <source>
        <dbReference type="EMBL" id="CAI2383223.1"/>
    </source>
</evidence>
<feature type="compositionally biased region" description="Basic and acidic residues" evidence="1">
    <location>
        <begin position="463"/>
        <end position="477"/>
    </location>
</feature>
<evidence type="ECO:0000256" key="1">
    <source>
        <dbReference type="SAM" id="MobiDB-lite"/>
    </source>
</evidence>
<feature type="region of interest" description="Disordered" evidence="1">
    <location>
        <begin position="281"/>
        <end position="315"/>
    </location>
</feature>
<dbReference type="EMBL" id="CAMPGE010025471">
    <property type="protein sequence ID" value="CAI2383223.1"/>
    <property type="molecule type" value="Genomic_DNA"/>
</dbReference>
<organism evidence="2 3">
    <name type="scientific">Euplotes crassus</name>
    <dbReference type="NCBI Taxonomy" id="5936"/>
    <lineage>
        <taxon>Eukaryota</taxon>
        <taxon>Sar</taxon>
        <taxon>Alveolata</taxon>
        <taxon>Ciliophora</taxon>
        <taxon>Intramacronucleata</taxon>
        <taxon>Spirotrichea</taxon>
        <taxon>Hypotrichia</taxon>
        <taxon>Euplotida</taxon>
        <taxon>Euplotidae</taxon>
        <taxon>Moneuplotes</taxon>
    </lineage>
</organism>
<proteinExistence type="predicted"/>
<evidence type="ECO:0000313" key="3">
    <source>
        <dbReference type="Proteomes" id="UP001295684"/>
    </source>
</evidence>
<dbReference type="AlphaFoldDB" id="A0AAD1Y214"/>
<feature type="compositionally biased region" description="Polar residues" evidence="1">
    <location>
        <begin position="222"/>
        <end position="241"/>
    </location>
</feature>
<feature type="region of interest" description="Disordered" evidence="1">
    <location>
        <begin position="447"/>
        <end position="477"/>
    </location>
</feature>
<feature type="region of interest" description="Disordered" evidence="1">
    <location>
        <begin position="214"/>
        <end position="256"/>
    </location>
</feature>
<feature type="region of interest" description="Disordered" evidence="1">
    <location>
        <begin position="1"/>
        <end position="48"/>
    </location>
</feature>
<name>A0AAD1Y214_EUPCR</name>
<feature type="compositionally biased region" description="Basic and acidic residues" evidence="1">
    <location>
        <begin position="281"/>
        <end position="292"/>
    </location>
</feature>
<feature type="compositionally biased region" description="Basic and acidic residues" evidence="1">
    <location>
        <begin position="304"/>
        <end position="315"/>
    </location>
</feature>
<dbReference type="Proteomes" id="UP001295684">
    <property type="component" value="Unassembled WGS sequence"/>
</dbReference>
<feature type="compositionally biased region" description="Basic residues" evidence="1">
    <location>
        <begin position="1"/>
        <end position="14"/>
    </location>
</feature>
<keyword evidence="3" id="KW-1185">Reference proteome</keyword>
<accession>A0AAD1Y214</accession>
<comment type="caution">
    <text evidence="2">The sequence shown here is derived from an EMBL/GenBank/DDBJ whole genome shotgun (WGS) entry which is preliminary data.</text>
</comment>
<gene>
    <name evidence="2" type="ORF">ECRASSUSDP1_LOCUS24718</name>
</gene>
<feature type="compositionally biased region" description="Basic and acidic residues" evidence="1">
    <location>
        <begin position="27"/>
        <end position="48"/>
    </location>
</feature>
<feature type="compositionally biased region" description="Basic residues" evidence="1">
    <location>
        <begin position="242"/>
        <end position="251"/>
    </location>
</feature>
<reference evidence="2" key="1">
    <citation type="submission" date="2023-07" db="EMBL/GenBank/DDBJ databases">
        <authorList>
            <consortium name="AG Swart"/>
            <person name="Singh M."/>
            <person name="Singh A."/>
            <person name="Seah K."/>
            <person name="Emmerich C."/>
        </authorList>
    </citation>
    <scope>NUCLEOTIDE SEQUENCE</scope>
    <source>
        <strain evidence="2">DP1</strain>
    </source>
</reference>
<protein>
    <submittedName>
        <fullName evidence="2">Uncharacterized protein</fullName>
    </submittedName>
</protein>
<sequence>MPQKTKKAKAQKKPKKEEKKVKKKIKAKDALKEPEEKKEKKKVEKKESKMKLKKIKYKKPKVKIDPEISAFYSSGPPTNPFNISHQIFEEIYSKVTQAIDDIAISEKVDVYSVDQICQDLKVVLGRCVGCKDNGDVTEEMRRGYEEDIEPESPGLDKFSKEAIKVEKKLIVLKKKKNHYFNITQEVDEKSLPNVEKRLSNMGFRSLNTFAPRLSKAEKKKGSNTQLSSSIATESPDNSNSHSSKKWPKRPKQMPIPDFIEPEEIDDEWARQEFERKQNIKIQLEKKQKDNQRRLKKRRRLINKANKEQESENLEKVTTDSKGNVLLKRMLNVDMLAPKGSARMVHYKVDKEMSVGRNIYKGVFDTIKNKFQSETSINSHRQIQNYKSLSRTRNDGKNNERILDVYMLKKPKEMTNKYNSFVDREAMCESLYQGVTLRSRKGTLEKSAIPSKKTPQNNFMGKRLSRDEYKDISAQETKNYKDNRLKDYHNNSVRLQESIEKEESRFTPRKEVLNHSNSDISPKNRHYISMADQGANLSMPESTPRFTENHKYSNRMSMNKYSLNFRMGKNRMIHNNQHSVSMVVGDEEDNYELKKSNPMILPLEDLNLTSLSIANVGRYAFTAKNSVTTRKPPFLPRLKNFKRVVDKVDINPSPNTSIEVKSSDKKHPLQSFRFLNRNKDVKTNMNSLRVSRKY</sequence>